<organism evidence="2 3">
    <name type="scientific">Anaerocolumna jejuensis DSM 15929</name>
    <dbReference type="NCBI Taxonomy" id="1121322"/>
    <lineage>
        <taxon>Bacteria</taxon>
        <taxon>Bacillati</taxon>
        <taxon>Bacillota</taxon>
        <taxon>Clostridia</taxon>
        <taxon>Lachnospirales</taxon>
        <taxon>Lachnospiraceae</taxon>
        <taxon>Anaerocolumna</taxon>
    </lineage>
</organism>
<accession>A0A1M7B3L7</accession>
<dbReference type="OrthoDB" id="5756516at2"/>
<dbReference type="GO" id="GO:0016740">
    <property type="term" value="F:transferase activity"/>
    <property type="evidence" value="ECO:0007669"/>
    <property type="project" value="UniProtKB-KW"/>
</dbReference>
<dbReference type="Pfam" id="PF13524">
    <property type="entry name" value="Glyco_trans_1_2"/>
    <property type="match status" value="1"/>
</dbReference>
<gene>
    <name evidence="2" type="ORF">SAMN02745136_05017</name>
</gene>
<proteinExistence type="predicted"/>
<dbReference type="InterPro" id="IPR055259">
    <property type="entry name" value="YkvP/CgeB_Glyco_trans-like"/>
</dbReference>
<protein>
    <submittedName>
        <fullName evidence="2">Glycosyl transferases group 1</fullName>
    </submittedName>
</protein>
<name>A0A1M7B3L7_9FIRM</name>
<dbReference type="STRING" id="1121322.SAMN02745136_05017"/>
<dbReference type="Proteomes" id="UP000184386">
    <property type="component" value="Unassembled WGS sequence"/>
</dbReference>
<evidence type="ECO:0000313" key="2">
    <source>
        <dbReference type="EMBL" id="SHL49572.1"/>
    </source>
</evidence>
<dbReference type="AlphaFoldDB" id="A0A1M7B3L7"/>
<dbReference type="EMBL" id="FRAC01000035">
    <property type="protein sequence ID" value="SHL49572.1"/>
    <property type="molecule type" value="Genomic_DNA"/>
</dbReference>
<sequence length="394" mass="46665">MIVNKTINKLILFKNNIETLGYFSEQMAKTFRKLGYEVYIFDYDFLQQGIIDLIWFCEQGKTAMITFNFIGIGKDEDFIMEDGELLWNQREVLCFNILVDHPFYYDKDFENLPDYYKMFCIDNDHVNYVKRFYKKVKSVEFLPLAGTEIDSDYIPFYKRKFDIIFTGNYTPPTTFEKYINRIDDEYAAFYWRIVNELMTNTDMPMDKAMEKYIRLEIPDASEEDLKEGMAAMIFIDLYVRFHFRGQVIKSLVDNGYIVHVFGKGWDMLPCIHPENLIRHGSINSYECICNMKNTKISLNIMPWFKNGGHDRIFNSMLSKSVCVTDESEFIKNKYVEGQDYIKYSLSRINELPDKIEKILCDRKGSAEIAQNGYIKTKFAHTWKHRAEELAKLLN</sequence>
<keyword evidence="2" id="KW-0808">Transferase</keyword>
<reference evidence="2 3" key="1">
    <citation type="submission" date="2016-11" db="EMBL/GenBank/DDBJ databases">
        <authorList>
            <person name="Jaros S."/>
            <person name="Januszkiewicz K."/>
            <person name="Wedrychowicz H."/>
        </authorList>
    </citation>
    <scope>NUCLEOTIDE SEQUENCE [LARGE SCALE GENOMIC DNA]</scope>
    <source>
        <strain evidence="2 3">DSM 15929</strain>
    </source>
</reference>
<keyword evidence="3" id="KW-1185">Reference proteome</keyword>
<evidence type="ECO:0000259" key="1">
    <source>
        <dbReference type="Pfam" id="PF13524"/>
    </source>
</evidence>
<feature type="domain" description="Spore protein YkvP/CgeB glycosyl transferase-like" evidence="1">
    <location>
        <begin position="254"/>
        <end position="389"/>
    </location>
</feature>
<evidence type="ECO:0000313" key="3">
    <source>
        <dbReference type="Proteomes" id="UP000184386"/>
    </source>
</evidence>